<gene>
    <name evidence="3" type="ORF">SAMN05216564_10757</name>
</gene>
<reference evidence="4" key="1">
    <citation type="submission" date="2016-10" db="EMBL/GenBank/DDBJ databases">
        <authorList>
            <person name="Varghese N."/>
            <person name="Submissions S."/>
        </authorList>
    </citation>
    <scope>NUCLEOTIDE SEQUENCE [LARGE SCALE GENOMIC DNA]</scope>
    <source>
        <strain evidence="4">DC30,IBRC 10041,KCTC 4046</strain>
    </source>
</reference>
<name>A0A1H3LFD2_9EURY</name>
<sequence>MSTQPSAPDSLPKYLAEGVPKQDDPTLHELQAWIDDLLAYRQDVDADDIDVDEDESIEAVEDSSDGTVVIKKVSCGKDSCKCQSGELHGPYKYTVRRRGDSLEWEYHGPVSDG</sequence>
<evidence type="ECO:0000313" key="3">
    <source>
        <dbReference type="EMBL" id="SDY63036.1"/>
    </source>
</evidence>
<feature type="domain" description="DUF6788" evidence="2">
    <location>
        <begin position="55"/>
        <end position="110"/>
    </location>
</feature>
<organism evidence="3 4">
    <name type="scientific">Halopenitus persicus</name>
    <dbReference type="NCBI Taxonomy" id="1048396"/>
    <lineage>
        <taxon>Archaea</taxon>
        <taxon>Methanobacteriati</taxon>
        <taxon>Methanobacteriota</taxon>
        <taxon>Stenosarchaea group</taxon>
        <taxon>Halobacteria</taxon>
        <taxon>Halobacteriales</taxon>
        <taxon>Haloferacaceae</taxon>
        <taxon>Halopenitus</taxon>
    </lineage>
</organism>
<keyword evidence="4" id="KW-1185">Reference proteome</keyword>
<accession>A0A1H3LFD2</accession>
<dbReference type="RefSeq" id="WP_092733596.1">
    <property type="nucleotide sequence ID" value="NZ_FNPC01000007.1"/>
</dbReference>
<dbReference type="Proteomes" id="UP000199079">
    <property type="component" value="Unassembled WGS sequence"/>
</dbReference>
<dbReference type="OrthoDB" id="237450at2157"/>
<proteinExistence type="predicted"/>
<dbReference type="Pfam" id="PF20586">
    <property type="entry name" value="DUF6788"/>
    <property type="match status" value="1"/>
</dbReference>
<evidence type="ECO:0000313" key="4">
    <source>
        <dbReference type="Proteomes" id="UP000199079"/>
    </source>
</evidence>
<evidence type="ECO:0000256" key="1">
    <source>
        <dbReference type="SAM" id="MobiDB-lite"/>
    </source>
</evidence>
<protein>
    <recommendedName>
        <fullName evidence="2">DUF6788 domain-containing protein</fullName>
    </recommendedName>
</protein>
<dbReference type="InterPro" id="IPR046738">
    <property type="entry name" value="DUF6788"/>
</dbReference>
<evidence type="ECO:0000259" key="2">
    <source>
        <dbReference type="Pfam" id="PF20586"/>
    </source>
</evidence>
<dbReference type="AlphaFoldDB" id="A0A1H3LFD2"/>
<dbReference type="EMBL" id="FNPC01000007">
    <property type="protein sequence ID" value="SDY63036.1"/>
    <property type="molecule type" value="Genomic_DNA"/>
</dbReference>
<feature type="region of interest" description="Disordered" evidence="1">
    <location>
        <begin position="1"/>
        <end position="22"/>
    </location>
</feature>